<keyword evidence="1" id="KW-1133">Transmembrane helix</keyword>
<organism evidence="2">
    <name type="scientific">Trepomonas sp. PC1</name>
    <dbReference type="NCBI Taxonomy" id="1076344"/>
    <lineage>
        <taxon>Eukaryota</taxon>
        <taxon>Metamonada</taxon>
        <taxon>Diplomonadida</taxon>
        <taxon>Hexamitidae</taxon>
        <taxon>Hexamitinae</taxon>
        <taxon>Trepomonas</taxon>
    </lineage>
</organism>
<dbReference type="AlphaFoldDB" id="A0A146K9B2"/>
<keyword evidence="1" id="KW-0812">Transmembrane</keyword>
<dbReference type="EMBL" id="GDID01004505">
    <property type="protein sequence ID" value="JAP92101.1"/>
    <property type="molecule type" value="Transcribed_RNA"/>
</dbReference>
<evidence type="ECO:0008006" key="3">
    <source>
        <dbReference type="Google" id="ProtNLM"/>
    </source>
</evidence>
<name>A0A146K9B2_9EUKA</name>
<gene>
    <name evidence="2" type="ORF">TPC1_16066</name>
</gene>
<feature type="transmembrane region" description="Helical" evidence="1">
    <location>
        <begin position="655"/>
        <end position="679"/>
    </location>
</feature>
<proteinExistence type="predicted"/>
<keyword evidence="1" id="KW-0472">Membrane</keyword>
<sequence>MVPMWYVCREKCFANLNSGFKLISYQGYVNQMVQCYSTCLYLDYYSSKSANYLGNVVFKCIDGCTDQKLKVALLTSYKCAKTSDYPFSECNFVSITSVQLTNLTCSATCSNQVMDQIGYSIFTLDSYSLKQCLICPDAVSTSISISTGYQTLFQCVSSSSCDAIAAIPGSTVLKCYSFSQCAYLQYAQTKYICLQSCTSKFYLKMILSYQNKVCVQTCPSEVFTVLDLGYISQCVLCSQTTSLFCNDTYYCVQTCQSNKFKFISLQQMQCISANIICSSQIYFGNECINGTCSLYNLLFVNSTNLNPQAQCFNESDCFQLTNFQFKLGSQCVDSCPDLVQNNECVIICTLNYFKSGQVCVAECQNDQVAFNQSCFDECNQTQFVQFIPDLVQKYYCVIICSQKQFKVILTQNVCVDECEYFVYENQQKKCGDGCPIAEADQIYFQADQTQFQCVSFCLQFVQDNYCTDNCSLPFFVEANSNKICQSECLSYFVFYGSYKLCLSQCPAGYFINSTQCVQNASLCGYIYQNVYCTANCSFFVQVQGDQVQCVELCDVDRFLQQNSCVYTCDSFIYNQDCIDSCSEIQSFIKGQKCVSSCENFVQNGECVDICNQTIGFGKFCVQDCVYRLNENGLCNELIQIIEPVLQTGGLDGGQIAILTVGIAVCAGVIGCIVVLGWWFTHYRGDIKFTSQKAIDISDVLDNTENNKKYDDNDGIKLD</sequence>
<evidence type="ECO:0000313" key="2">
    <source>
        <dbReference type="EMBL" id="JAP92101.1"/>
    </source>
</evidence>
<reference evidence="2" key="1">
    <citation type="submission" date="2015-07" db="EMBL/GenBank/DDBJ databases">
        <title>Adaptation to a free-living lifestyle via gene acquisitions in the diplomonad Trepomonas sp. PC1.</title>
        <authorList>
            <person name="Xu F."/>
            <person name="Jerlstrom-Hultqvist J."/>
            <person name="Kolisko M."/>
            <person name="Simpson A.G.B."/>
            <person name="Roger A.J."/>
            <person name="Svard S.G."/>
            <person name="Andersson J.O."/>
        </authorList>
    </citation>
    <scope>NUCLEOTIDE SEQUENCE</scope>
    <source>
        <strain evidence="2">PC1</strain>
    </source>
</reference>
<protein>
    <recommendedName>
        <fullName evidence="3">Transmembrane protein</fullName>
    </recommendedName>
</protein>
<accession>A0A146K9B2</accession>
<evidence type="ECO:0000256" key="1">
    <source>
        <dbReference type="SAM" id="Phobius"/>
    </source>
</evidence>
<feature type="non-terminal residue" evidence="2">
    <location>
        <position position="718"/>
    </location>
</feature>